<evidence type="ECO:0000313" key="3">
    <source>
        <dbReference type="Proteomes" id="UP000593972"/>
    </source>
</evidence>
<dbReference type="AlphaFoldDB" id="A0ABD7BPR6"/>
<sequence length="163" mass="19111">MLCKHHFSKNGQVFFHIFWVVTLIMQSRIDSNGLNMDFELRKHRDYTASYHFLKRLLTTNGRPDRLVTDQYRATLKAVKHLIKQDYLSKSAHQCSKYRNNLIEQDHRFIKRHRVRSASFQSIRTASATLSGVEIVHAIRKRTRRELSLIGFSVVDELEALLAA</sequence>
<dbReference type="EMBL" id="CP050500">
    <property type="protein sequence ID" value="QOP54599.1"/>
    <property type="molecule type" value="Genomic_DNA"/>
</dbReference>
<evidence type="ECO:0000259" key="1">
    <source>
        <dbReference type="Pfam" id="PF13610"/>
    </source>
</evidence>
<dbReference type="InterPro" id="IPR052183">
    <property type="entry name" value="IS_Transposase"/>
</dbReference>
<dbReference type="Pfam" id="PF13610">
    <property type="entry name" value="DDE_Tnp_IS240"/>
    <property type="match status" value="1"/>
</dbReference>
<name>A0ABD7BPR6_LACPA</name>
<protein>
    <submittedName>
        <fullName evidence="2">IS6 family transposase</fullName>
    </submittedName>
</protein>
<dbReference type="InterPro" id="IPR032874">
    <property type="entry name" value="DDE_dom"/>
</dbReference>
<proteinExistence type="predicted"/>
<dbReference type="Proteomes" id="UP000593972">
    <property type="component" value="Chromosome"/>
</dbReference>
<gene>
    <name evidence="2" type="ORF">HCJ88_01690</name>
</gene>
<organism evidence="2 3">
    <name type="scientific">Lacticaseibacillus paracasei</name>
    <name type="common">Lactobacillus paracasei</name>
    <dbReference type="NCBI Taxonomy" id="1597"/>
    <lineage>
        <taxon>Bacteria</taxon>
        <taxon>Bacillati</taxon>
        <taxon>Bacillota</taxon>
        <taxon>Bacilli</taxon>
        <taxon>Lactobacillales</taxon>
        <taxon>Lactobacillaceae</taxon>
        <taxon>Lacticaseibacillus</taxon>
    </lineage>
</organism>
<dbReference type="PANTHER" id="PTHR35528">
    <property type="entry name" value="BLL1675 PROTEIN"/>
    <property type="match status" value="1"/>
</dbReference>
<dbReference type="PANTHER" id="PTHR35528:SF3">
    <property type="entry name" value="BLL1675 PROTEIN"/>
    <property type="match status" value="1"/>
</dbReference>
<accession>A0ABD7BPR6</accession>
<reference evidence="2 3" key="1">
    <citation type="submission" date="2020-03" db="EMBL/GenBank/DDBJ databases">
        <title>Complete genome sequence of Lactobacillus paracasei strain NFFJ04, isolated from animal feed.</title>
        <authorList>
            <person name="Jung J.Y."/>
        </authorList>
    </citation>
    <scope>NUCLEOTIDE SEQUENCE [LARGE SCALE GENOMIC DNA]</scope>
    <source>
        <strain evidence="2 3">NFFJ04</strain>
    </source>
</reference>
<evidence type="ECO:0000313" key="2">
    <source>
        <dbReference type="EMBL" id="QOP54599.1"/>
    </source>
</evidence>
<feature type="domain" description="DDE" evidence="1">
    <location>
        <begin position="29"/>
        <end position="141"/>
    </location>
</feature>